<dbReference type="SMART" id="SM00225">
    <property type="entry name" value="BTB"/>
    <property type="match status" value="1"/>
</dbReference>
<dbReference type="PANTHER" id="PTHR24410">
    <property type="entry name" value="HL07962P-RELATED"/>
    <property type="match status" value="1"/>
</dbReference>
<sequence>MRTEFYSSLSQNFSRLLEDADDYNVTIKVGENQNTQEFRAHSTILRARSPYFKSALSNQWANKKKDGMILFTKPNISSSVFTLIIKYIYTGVLDLTNVSSSDILELLVASDELILEELFKHVQNYLIEKEAAWLNQNLVKLQDYCYESICIDSEPFFTSKEFPILDKDIFLELIKRDDLGIEEIDLWDHLIKWGISQTLTIKQNDVKKFTDANFGNLKKTLDPFISHIRFYEISSKDFYNKVRPYKKVLPLTLYEDVMSFLMAENKPQQKRLPARLSPCVDLSESKIVKRRHATILSNQIHFKNTSSKISKGNKYKFQLLYRGSRDGYNINTFYSKVNGQGQAIAVIKIQNSEKIIGGFNASGWNWNNNPNYNPYNYGYNNNRNPDNNQNHFIFSFGENYEIKISKFVSGTGLYYGQSYMIAFGDGDLTFSGGTGSCNQRSYDQPILDVNSFVAEEMEIFSVRKL</sequence>
<evidence type="ECO:0000259" key="1">
    <source>
        <dbReference type="PROSITE" id="PS50097"/>
    </source>
</evidence>
<gene>
    <name evidence="3" type="ORF">Glove_85g85</name>
</gene>
<dbReference type="PANTHER" id="PTHR24410:SF23">
    <property type="entry name" value="BTB DOMAIN-CONTAINING PROTEIN-RELATED"/>
    <property type="match status" value="1"/>
</dbReference>
<dbReference type="InterPro" id="IPR006571">
    <property type="entry name" value="TLDc_dom"/>
</dbReference>
<dbReference type="OrthoDB" id="5948799at2759"/>
<accession>A0A397J6Y2</accession>
<feature type="domain" description="BTB" evidence="1">
    <location>
        <begin position="23"/>
        <end position="97"/>
    </location>
</feature>
<dbReference type="InterPro" id="IPR011333">
    <property type="entry name" value="SKP1/BTB/POZ_sf"/>
</dbReference>
<dbReference type="PROSITE" id="PS51886">
    <property type="entry name" value="TLDC"/>
    <property type="match status" value="1"/>
</dbReference>
<dbReference type="InterPro" id="IPR051481">
    <property type="entry name" value="BTB-POZ/Galectin-3-binding"/>
</dbReference>
<evidence type="ECO:0000259" key="2">
    <source>
        <dbReference type="PROSITE" id="PS51886"/>
    </source>
</evidence>
<organism evidence="3 4">
    <name type="scientific">Diversispora epigaea</name>
    <dbReference type="NCBI Taxonomy" id="1348612"/>
    <lineage>
        <taxon>Eukaryota</taxon>
        <taxon>Fungi</taxon>
        <taxon>Fungi incertae sedis</taxon>
        <taxon>Mucoromycota</taxon>
        <taxon>Glomeromycotina</taxon>
        <taxon>Glomeromycetes</taxon>
        <taxon>Diversisporales</taxon>
        <taxon>Diversisporaceae</taxon>
        <taxon>Diversispora</taxon>
    </lineage>
</organism>
<protein>
    <recommendedName>
        <fullName evidence="5">BTB domain-containing protein</fullName>
    </recommendedName>
</protein>
<dbReference type="CDD" id="cd18186">
    <property type="entry name" value="BTB_POZ_ZBTB_KLHL-like"/>
    <property type="match status" value="1"/>
</dbReference>
<keyword evidence="4" id="KW-1185">Reference proteome</keyword>
<evidence type="ECO:0000313" key="4">
    <source>
        <dbReference type="Proteomes" id="UP000266861"/>
    </source>
</evidence>
<dbReference type="SUPFAM" id="SSF54695">
    <property type="entry name" value="POZ domain"/>
    <property type="match status" value="1"/>
</dbReference>
<dbReference type="Proteomes" id="UP000266861">
    <property type="component" value="Unassembled WGS sequence"/>
</dbReference>
<evidence type="ECO:0000313" key="3">
    <source>
        <dbReference type="EMBL" id="RHZ84089.1"/>
    </source>
</evidence>
<dbReference type="AlphaFoldDB" id="A0A397J6Y2"/>
<reference evidence="3 4" key="1">
    <citation type="submission" date="2018-08" db="EMBL/GenBank/DDBJ databases">
        <title>Genome and evolution of the arbuscular mycorrhizal fungus Diversispora epigaea (formerly Glomus versiforme) and its bacterial endosymbionts.</title>
        <authorList>
            <person name="Sun X."/>
            <person name="Fei Z."/>
            <person name="Harrison M."/>
        </authorList>
    </citation>
    <scope>NUCLEOTIDE SEQUENCE [LARGE SCALE GENOMIC DNA]</scope>
    <source>
        <strain evidence="3 4">IT104</strain>
    </source>
</reference>
<name>A0A397J6Y2_9GLOM</name>
<comment type="caution">
    <text evidence="3">The sequence shown here is derived from an EMBL/GenBank/DDBJ whole genome shotgun (WGS) entry which is preliminary data.</text>
</comment>
<evidence type="ECO:0008006" key="5">
    <source>
        <dbReference type="Google" id="ProtNLM"/>
    </source>
</evidence>
<dbReference type="EMBL" id="PQFF01000081">
    <property type="protein sequence ID" value="RHZ84089.1"/>
    <property type="molecule type" value="Genomic_DNA"/>
</dbReference>
<dbReference type="Pfam" id="PF07534">
    <property type="entry name" value="TLD"/>
    <property type="match status" value="1"/>
</dbReference>
<proteinExistence type="predicted"/>
<dbReference type="Pfam" id="PF00651">
    <property type="entry name" value="BTB"/>
    <property type="match status" value="1"/>
</dbReference>
<dbReference type="Gene3D" id="3.30.710.10">
    <property type="entry name" value="Potassium Channel Kv1.1, Chain A"/>
    <property type="match status" value="1"/>
</dbReference>
<feature type="domain" description="TLDc" evidence="2">
    <location>
        <begin position="286"/>
        <end position="463"/>
    </location>
</feature>
<dbReference type="InterPro" id="IPR000210">
    <property type="entry name" value="BTB/POZ_dom"/>
</dbReference>
<dbReference type="PROSITE" id="PS50097">
    <property type="entry name" value="BTB"/>
    <property type="match status" value="1"/>
</dbReference>